<dbReference type="SUPFAM" id="SSF74653">
    <property type="entry name" value="TolA/TonB C-terminal domain"/>
    <property type="match status" value="1"/>
</dbReference>
<keyword evidence="4" id="KW-0472">Membrane</keyword>
<keyword evidence="3" id="KW-1133">Transmembrane helix</keyword>
<dbReference type="InterPro" id="IPR037682">
    <property type="entry name" value="TonB_C"/>
</dbReference>
<dbReference type="Pfam" id="PF03544">
    <property type="entry name" value="TonB_C"/>
    <property type="match status" value="1"/>
</dbReference>
<dbReference type="PROSITE" id="PS52015">
    <property type="entry name" value="TONB_CTD"/>
    <property type="match status" value="1"/>
</dbReference>
<feature type="region of interest" description="Disordered" evidence="5">
    <location>
        <begin position="125"/>
        <end position="147"/>
    </location>
</feature>
<evidence type="ECO:0000256" key="2">
    <source>
        <dbReference type="ARBA" id="ARBA00022692"/>
    </source>
</evidence>
<keyword evidence="9" id="KW-1185">Reference proteome</keyword>
<dbReference type="Gene3D" id="3.30.1150.10">
    <property type="match status" value="1"/>
</dbReference>
<evidence type="ECO:0000256" key="5">
    <source>
        <dbReference type="SAM" id="MobiDB-lite"/>
    </source>
</evidence>
<feature type="signal peptide" evidence="6">
    <location>
        <begin position="1"/>
        <end position="23"/>
    </location>
</feature>
<evidence type="ECO:0000313" key="8">
    <source>
        <dbReference type="EMBL" id="WMD21471.1"/>
    </source>
</evidence>
<reference evidence="8 9" key="1">
    <citation type="submission" date="2023-08" db="EMBL/GenBank/DDBJ databases">
        <title>Achromobacter seleniivolatilans sp. nov., isolated from seleniferous soil.</title>
        <authorList>
            <person name="Zhang S."/>
            <person name="Li K."/>
            <person name="Peng J."/>
            <person name="Zhao Q."/>
            <person name="Wang H."/>
            <person name="Guo Y."/>
        </authorList>
    </citation>
    <scope>NUCLEOTIDE SEQUENCE [LARGE SCALE GENOMIC DNA]</scope>
    <source>
        <strain evidence="8 9">R39</strain>
    </source>
</reference>
<evidence type="ECO:0000313" key="9">
    <source>
        <dbReference type="Proteomes" id="UP001234798"/>
    </source>
</evidence>
<evidence type="ECO:0000256" key="1">
    <source>
        <dbReference type="ARBA" id="ARBA00004167"/>
    </source>
</evidence>
<evidence type="ECO:0000256" key="6">
    <source>
        <dbReference type="SAM" id="SignalP"/>
    </source>
</evidence>
<gene>
    <name evidence="8" type="ORF">RAS12_03625</name>
</gene>
<keyword evidence="6" id="KW-0732">Signal</keyword>
<organism evidence="8 9">
    <name type="scientific">Achromobacter seleniivolatilans</name>
    <dbReference type="NCBI Taxonomy" id="3047478"/>
    <lineage>
        <taxon>Bacteria</taxon>
        <taxon>Pseudomonadati</taxon>
        <taxon>Pseudomonadota</taxon>
        <taxon>Betaproteobacteria</taxon>
        <taxon>Burkholderiales</taxon>
        <taxon>Alcaligenaceae</taxon>
        <taxon>Achromobacter</taxon>
    </lineage>
</organism>
<protein>
    <submittedName>
        <fullName evidence="8">Energy transducer TonB</fullName>
    </submittedName>
</protein>
<proteinExistence type="predicted"/>
<feature type="domain" description="TonB C-terminal" evidence="7">
    <location>
        <begin position="31"/>
        <end position="128"/>
    </location>
</feature>
<sequence>MNWRLRAFNLPALALCLSAPALAQPISTHAEWNTAVARQLQSKITVPREALRADTNMTLTLRIDILPNGDVETVTVNKSSGNVSVDKATIAMVQRAGRLPAFTSDMEPVKQAVSLPIRYVVADYQPNPAPPAPAAPRIKSTKKEDRS</sequence>
<dbReference type="EMBL" id="CP132976">
    <property type="protein sequence ID" value="WMD21471.1"/>
    <property type="molecule type" value="Genomic_DNA"/>
</dbReference>
<dbReference type="RefSeq" id="WP_306945211.1">
    <property type="nucleotide sequence ID" value="NZ_CP132976.1"/>
</dbReference>
<feature type="chain" id="PRO_5046094863" evidence="6">
    <location>
        <begin position="24"/>
        <end position="147"/>
    </location>
</feature>
<evidence type="ECO:0000259" key="7">
    <source>
        <dbReference type="PROSITE" id="PS52015"/>
    </source>
</evidence>
<name>A0ABY9M373_9BURK</name>
<dbReference type="NCBIfam" id="TIGR01352">
    <property type="entry name" value="tonB_Cterm"/>
    <property type="match status" value="1"/>
</dbReference>
<dbReference type="InterPro" id="IPR006260">
    <property type="entry name" value="TonB/TolA_C"/>
</dbReference>
<dbReference type="Proteomes" id="UP001234798">
    <property type="component" value="Chromosome"/>
</dbReference>
<keyword evidence="2" id="KW-0812">Transmembrane</keyword>
<evidence type="ECO:0000256" key="4">
    <source>
        <dbReference type="ARBA" id="ARBA00023136"/>
    </source>
</evidence>
<accession>A0ABY9M373</accession>
<evidence type="ECO:0000256" key="3">
    <source>
        <dbReference type="ARBA" id="ARBA00022989"/>
    </source>
</evidence>
<comment type="subcellular location">
    <subcellularLocation>
        <location evidence="1">Membrane</location>
        <topology evidence="1">Single-pass membrane protein</topology>
    </subcellularLocation>
</comment>